<keyword evidence="8 10" id="KW-0131">Cell cycle</keyword>
<evidence type="ECO:0000259" key="14">
    <source>
        <dbReference type="Pfam" id="PF08245"/>
    </source>
</evidence>
<dbReference type="NCBIfam" id="TIGR01143">
    <property type="entry name" value="murF"/>
    <property type="match status" value="1"/>
</dbReference>
<dbReference type="Gene3D" id="3.40.1390.10">
    <property type="entry name" value="MurE/MurF, N-terminal domain"/>
    <property type="match status" value="1"/>
</dbReference>
<comment type="subcellular location">
    <subcellularLocation>
        <location evidence="10 11">Cytoplasm</location>
    </subcellularLocation>
</comment>
<reference evidence="15 16" key="1">
    <citation type="submission" date="2018-05" db="EMBL/GenBank/DDBJ databases">
        <title>Reference genomes for bee gut microbiota database.</title>
        <authorList>
            <person name="Ellegaard K.M."/>
        </authorList>
    </citation>
    <scope>NUCLEOTIDE SEQUENCE [LARGE SCALE GENOMIC DNA]</scope>
    <source>
        <strain evidence="15 16">ESL0284</strain>
    </source>
</reference>
<dbReference type="GO" id="GO:0051301">
    <property type="term" value="P:cell division"/>
    <property type="evidence" value="ECO:0007669"/>
    <property type="project" value="UniProtKB-KW"/>
</dbReference>
<dbReference type="InterPro" id="IPR051046">
    <property type="entry name" value="MurCDEF_CellWall_CoF430Synth"/>
</dbReference>
<dbReference type="HAMAP" id="MF_02019">
    <property type="entry name" value="MurF"/>
    <property type="match status" value="1"/>
</dbReference>
<evidence type="ECO:0000313" key="16">
    <source>
        <dbReference type="Proteomes" id="UP000247565"/>
    </source>
</evidence>
<dbReference type="InterPro" id="IPR013221">
    <property type="entry name" value="Mur_ligase_cen"/>
</dbReference>
<dbReference type="Gene3D" id="3.90.190.20">
    <property type="entry name" value="Mur ligase, C-terminal domain"/>
    <property type="match status" value="1"/>
</dbReference>
<accession>A0A318N3C5</accession>
<name>A0A318N3C5_9PROT</name>
<keyword evidence="6 10" id="KW-0133">Cell shape</keyword>
<comment type="function">
    <text evidence="10 11">Involved in cell wall formation. Catalyzes the final step in the synthesis of UDP-N-acetylmuramoyl-pentapeptide, the precursor of murein.</text>
</comment>
<gene>
    <name evidence="10" type="primary">murF</name>
    <name evidence="15" type="ORF">DK869_02840</name>
</gene>
<protein>
    <recommendedName>
        <fullName evidence="10 11">UDP-N-acetylmuramoyl-tripeptide--D-alanyl-D-alanine ligase</fullName>
        <ecNumber evidence="10 11">6.3.2.10</ecNumber>
    </recommendedName>
    <alternativeName>
        <fullName evidence="10">D-alanyl-D-alanine-adding enzyme</fullName>
    </alternativeName>
</protein>
<keyword evidence="1 10" id="KW-0963">Cytoplasm</keyword>
<keyword evidence="7 10" id="KW-0573">Peptidoglycan synthesis</keyword>
<keyword evidence="9 10" id="KW-0961">Cell wall biogenesis/degradation</keyword>
<comment type="caution">
    <text evidence="15">The sequence shown here is derived from an EMBL/GenBank/DDBJ whole genome shotgun (WGS) entry which is preliminary data.</text>
</comment>
<dbReference type="InterPro" id="IPR000713">
    <property type="entry name" value="Mur_ligase_N"/>
</dbReference>
<evidence type="ECO:0000256" key="9">
    <source>
        <dbReference type="ARBA" id="ARBA00023316"/>
    </source>
</evidence>
<dbReference type="InterPro" id="IPR035911">
    <property type="entry name" value="MurE/MurF_N"/>
</dbReference>
<dbReference type="InterPro" id="IPR036565">
    <property type="entry name" value="Mur-like_cat_sf"/>
</dbReference>
<organism evidence="15 16">
    <name type="scientific">Commensalibacter melissae</name>
    <dbReference type="NCBI Taxonomy" id="2070537"/>
    <lineage>
        <taxon>Bacteria</taxon>
        <taxon>Pseudomonadati</taxon>
        <taxon>Pseudomonadota</taxon>
        <taxon>Alphaproteobacteria</taxon>
        <taxon>Acetobacterales</taxon>
        <taxon>Acetobacteraceae</taxon>
    </lineage>
</organism>
<proteinExistence type="inferred from homology"/>
<dbReference type="Pfam" id="PF08245">
    <property type="entry name" value="Mur_ligase_M"/>
    <property type="match status" value="1"/>
</dbReference>
<dbReference type="GO" id="GO:0005737">
    <property type="term" value="C:cytoplasm"/>
    <property type="evidence" value="ECO:0007669"/>
    <property type="project" value="UniProtKB-SubCell"/>
</dbReference>
<dbReference type="EC" id="6.3.2.10" evidence="10 11"/>
<evidence type="ECO:0000256" key="7">
    <source>
        <dbReference type="ARBA" id="ARBA00022984"/>
    </source>
</evidence>
<dbReference type="PANTHER" id="PTHR43024">
    <property type="entry name" value="UDP-N-ACETYLMURAMOYL-TRIPEPTIDE--D-ALANYL-D-ALANINE LIGASE"/>
    <property type="match status" value="1"/>
</dbReference>
<comment type="catalytic activity">
    <reaction evidence="10 11">
        <text>D-alanyl-D-alanine + UDP-N-acetyl-alpha-D-muramoyl-L-alanyl-gamma-D-glutamyl-meso-2,6-diaminopimelate + ATP = UDP-N-acetyl-alpha-D-muramoyl-L-alanyl-gamma-D-glutamyl-meso-2,6-diaminopimeloyl-D-alanyl-D-alanine + ADP + phosphate + H(+)</text>
        <dbReference type="Rhea" id="RHEA:28374"/>
        <dbReference type="ChEBI" id="CHEBI:15378"/>
        <dbReference type="ChEBI" id="CHEBI:30616"/>
        <dbReference type="ChEBI" id="CHEBI:43474"/>
        <dbReference type="ChEBI" id="CHEBI:57822"/>
        <dbReference type="ChEBI" id="CHEBI:61386"/>
        <dbReference type="ChEBI" id="CHEBI:83905"/>
        <dbReference type="ChEBI" id="CHEBI:456216"/>
        <dbReference type="EC" id="6.3.2.10"/>
    </reaction>
</comment>
<dbReference type="EMBL" id="QGLT01000001">
    <property type="protein sequence ID" value="PXZ01946.1"/>
    <property type="molecule type" value="Genomic_DNA"/>
</dbReference>
<dbReference type="Pfam" id="PF02875">
    <property type="entry name" value="Mur_ligase_C"/>
    <property type="match status" value="1"/>
</dbReference>
<keyword evidence="5 10" id="KW-0067">ATP-binding</keyword>
<evidence type="ECO:0000313" key="15">
    <source>
        <dbReference type="EMBL" id="PXZ01946.1"/>
    </source>
</evidence>
<dbReference type="SUPFAM" id="SSF53244">
    <property type="entry name" value="MurD-like peptide ligases, peptide-binding domain"/>
    <property type="match status" value="1"/>
</dbReference>
<evidence type="ECO:0000256" key="3">
    <source>
        <dbReference type="ARBA" id="ARBA00022618"/>
    </source>
</evidence>
<dbReference type="PANTHER" id="PTHR43024:SF1">
    <property type="entry name" value="UDP-N-ACETYLMURAMOYL-TRIPEPTIDE--D-ALANYL-D-ALANINE LIGASE"/>
    <property type="match status" value="1"/>
</dbReference>
<keyword evidence="16" id="KW-1185">Reference proteome</keyword>
<dbReference type="AlphaFoldDB" id="A0A318N3C5"/>
<feature type="domain" description="Mur ligase C-terminal" evidence="13">
    <location>
        <begin position="333"/>
        <end position="442"/>
    </location>
</feature>
<keyword evidence="3 10" id="KW-0132">Cell division</keyword>
<dbReference type="GO" id="GO:0047480">
    <property type="term" value="F:UDP-N-acetylmuramoyl-tripeptide-D-alanyl-D-alanine ligase activity"/>
    <property type="evidence" value="ECO:0007669"/>
    <property type="project" value="UniProtKB-UniRule"/>
</dbReference>
<dbReference type="Pfam" id="PF01225">
    <property type="entry name" value="Mur_ligase"/>
    <property type="match status" value="1"/>
</dbReference>
<feature type="binding site" evidence="10">
    <location>
        <begin position="112"/>
        <end position="118"/>
    </location>
    <ligand>
        <name>ATP</name>
        <dbReference type="ChEBI" id="CHEBI:30616"/>
    </ligand>
</feature>
<evidence type="ECO:0000259" key="13">
    <source>
        <dbReference type="Pfam" id="PF02875"/>
    </source>
</evidence>
<evidence type="ECO:0000256" key="11">
    <source>
        <dbReference type="RuleBase" id="RU004136"/>
    </source>
</evidence>
<dbReference type="RefSeq" id="WP_110438464.1">
    <property type="nucleotide sequence ID" value="NZ_CP046393.1"/>
</dbReference>
<sequence length="463" mass="50800">MTFLWNETDLIQATGGTLSIHQAIHGTGVSIDTRTLRPGDIFIAIPGENSDGHDYIQQALANGASCVIVTHIPSQFNSQLPFLIVSDTLHALTKMGIYARQRFHGKAIAITGSVGKTTTKEMLKNALQPFGKIHAAEGSYNNHLGVPLTLARLPSDADYCISEIGMNHSGEIAPLAAMVKPDIAIITTVSSSHLGLMKTLDAIAEEKSQIITALSKNGIFILPETVYDFTLFEKRAMQYHVHLYRTGLSEKADFQIQSINLGADYSIFKFKTVNEIFSVSLASPGQHLIHDASLVLGAIFSLKLDLQQAITALHQFTAGSGRGEILPLIDKTGILLDESYNASTLSIQAALKTLTLLSPKRRIAVLGDIFELDEHSEKEHLSLIPSIIQNSDLVFTCGSSMKIVFDQLPRSIQGKWCKNAEELIPFIHQQLQDRDTVLVKGSHGMHMEKIVRALTQKMNQRKN</sequence>
<dbReference type="InterPro" id="IPR005863">
    <property type="entry name" value="UDP-N-AcMur_synth"/>
</dbReference>
<dbReference type="GO" id="GO:0005524">
    <property type="term" value="F:ATP binding"/>
    <property type="evidence" value="ECO:0007669"/>
    <property type="project" value="UniProtKB-UniRule"/>
</dbReference>
<evidence type="ECO:0000256" key="8">
    <source>
        <dbReference type="ARBA" id="ARBA00023306"/>
    </source>
</evidence>
<dbReference type="GO" id="GO:0008360">
    <property type="term" value="P:regulation of cell shape"/>
    <property type="evidence" value="ECO:0007669"/>
    <property type="project" value="UniProtKB-KW"/>
</dbReference>
<evidence type="ECO:0000256" key="2">
    <source>
        <dbReference type="ARBA" id="ARBA00022598"/>
    </source>
</evidence>
<dbReference type="SUPFAM" id="SSF53623">
    <property type="entry name" value="MurD-like peptide ligases, catalytic domain"/>
    <property type="match status" value="1"/>
</dbReference>
<keyword evidence="2 10" id="KW-0436">Ligase</keyword>
<evidence type="ECO:0000256" key="5">
    <source>
        <dbReference type="ARBA" id="ARBA00022840"/>
    </source>
</evidence>
<evidence type="ECO:0000256" key="1">
    <source>
        <dbReference type="ARBA" id="ARBA00022490"/>
    </source>
</evidence>
<dbReference type="Proteomes" id="UP000247565">
    <property type="component" value="Unassembled WGS sequence"/>
</dbReference>
<feature type="domain" description="Mur ligase N-terminal catalytic" evidence="12">
    <location>
        <begin position="27"/>
        <end position="70"/>
    </location>
</feature>
<evidence type="ECO:0000256" key="10">
    <source>
        <dbReference type="HAMAP-Rule" id="MF_02019"/>
    </source>
</evidence>
<dbReference type="Gene3D" id="3.40.1190.10">
    <property type="entry name" value="Mur-like, catalytic domain"/>
    <property type="match status" value="1"/>
</dbReference>
<evidence type="ECO:0000259" key="12">
    <source>
        <dbReference type="Pfam" id="PF01225"/>
    </source>
</evidence>
<evidence type="ECO:0000256" key="4">
    <source>
        <dbReference type="ARBA" id="ARBA00022741"/>
    </source>
</evidence>
<comment type="pathway">
    <text evidence="10 11">Cell wall biogenesis; peptidoglycan biosynthesis.</text>
</comment>
<dbReference type="GO" id="GO:0009252">
    <property type="term" value="P:peptidoglycan biosynthetic process"/>
    <property type="evidence" value="ECO:0007669"/>
    <property type="project" value="UniProtKB-UniRule"/>
</dbReference>
<dbReference type="GO" id="GO:0008766">
    <property type="term" value="F:UDP-N-acetylmuramoylalanyl-D-glutamyl-2,6-diaminopimelate-D-alanyl-D-alanine ligase activity"/>
    <property type="evidence" value="ECO:0007669"/>
    <property type="project" value="RHEA"/>
</dbReference>
<dbReference type="InterPro" id="IPR036615">
    <property type="entry name" value="Mur_ligase_C_dom_sf"/>
</dbReference>
<keyword evidence="4 10" id="KW-0547">Nucleotide-binding</keyword>
<dbReference type="GO" id="GO:0071555">
    <property type="term" value="P:cell wall organization"/>
    <property type="evidence" value="ECO:0007669"/>
    <property type="project" value="UniProtKB-KW"/>
</dbReference>
<evidence type="ECO:0000256" key="6">
    <source>
        <dbReference type="ARBA" id="ARBA00022960"/>
    </source>
</evidence>
<dbReference type="UniPathway" id="UPA00219"/>
<comment type="similarity">
    <text evidence="10">Belongs to the MurCDEF family. MurF subfamily.</text>
</comment>
<feature type="domain" description="Mur ligase central" evidence="14">
    <location>
        <begin position="110"/>
        <end position="297"/>
    </location>
</feature>
<dbReference type="SUPFAM" id="SSF63418">
    <property type="entry name" value="MurE/MurF N-terminal domain"/>
    <property type="match status" value="1"/>
</dbReference>
<dbReference type="OrthoDB" id="9800958at2"/>
<dbReference type="InterPro" id="IPR004101">
    <property type="entry name" value="Mur_ligase_C"/>
</dbReference>